<proteinExistence type="predicted"/>
<dbReference type="NCBIfam" id="TIGR02532">
    <property type="entry name" value="IV_pilin_GFxxxE"/>
    <property type="match status" value="1"/>
</dbReference>
<name>A0A1I3AEL6_9FIRM</name>
<dbReference type="STRING" id="69895.SAMN05192551_101131"/>
<dbReference type="Proteomes" id="UP000199287">
    <property type="component" value="Unassembled WGS sequence"/>
</dbReference>
<dbReference type="AlphaFoldDB" id="A0A1I3AEL6"/>
<evidence type="ECO:0000313" key="3">
    <source>
        <dbReference type="Proteomes" id="UP000199287"/>
    </source>
</evidence>
<keyword evidence="1" id="KW-0812">Transmembrane</keyword>
<evidence type="ECO:0000256" key="1">
    <source>
        <dbReference type="SAM" id="Phobius"/>
    </source>
</evidence>
<accession>A0A1I3AEL6</accession>
<protein>
    <submittedName>
        <fullName evidence="2">Prepilin-type N-terminal cleavage/methylation domain-containing protein</fullName>
    </submittedName>
</protein>
<keyword evidence="1" id="KW-0472">Membrane</keyword>
<feature type="transmembrane region" description="Helical" evidence="1">
    <location>
        <begin position="12"/>
        <end position="38"/>
    </location>
</feature>
<keyword evidence="1" id="KW-1133">Transmembrane helix</keyword>
<dbReference type="Pfam" id="PF07963">
    <property type="entry name" value="N_methyl"/>
    <property type="match status" value="1"/>
</dbReference>
<dbReference type="InterPro" id="IPR012902">
    <property type="entry name" value="N_methyl_site"/>
</dbReference>
<keyword evidence="3" id="KW-1185">Reference proteome</keyword>
<sequence>MKNKGFTFVELIISIAIIGIMAISFLTLLSSHFTWIVATKTDITQPAFDNQSEIEEKKNKINNILLTGETPSNELFDSTMELMLFSDDFSEADYPARSNLLVYKIIEETTSREGFTTLLGETRLTPLPVPSVEITSIQLIRDGNISTDPDDYIEYYNNNVSIRSNVFLANNPQNSFYRNKHEWFVSNPGFLIPVPDETAIDIDEDWSRIYPLFPRDFSPIPANDPPIDAFMTNTLSTTRVASHPGRHMVYRVTPYSKDLKKGDELFSRPIFLSGPTYTDGLDWHLEASLLDKTDESIFNIVDDYYYLNEWVNLRPSFNNLSTYKGQPISNRRPILASVPEPGDEFYIGPEVPFQGEGLSEGSVWGRALKNDNITEKAFMRFNNFSTSSSGFTLYMVVRKVNAPLPPDDNDFILKGISTNDKSWELGWTADADSKLEWSAEFKPEDEEDPDVEYDPPQKATIEFDYDNWHVIELRVDNAPGETNIGNIRIRAHNLNHDNLNHNMEASGEYYDIDSNELDILWNGIELAEILLYNNPLSEENSDTVYLYLREKYRGL</sequence>
<gene>
    <name evidence="2" type="ORF">SAMN05192551_101131</name>
</gene>
<organism evidence="2 3">
    <name type="scientific">Tindallia magadiensis</name>
    <dbReference type="NCBI Taxonomy" id="69895"/>
    <lineage>
        <taxon>Bacteria</taxon>
        <taxon>Bacillati</taxon>
        <taxon>Bacillota</taxon>
        <taxon>Clostridia</taxon>
        <taxon>Peptostreptococcales</taxon>
        <taxon>Tindalliaceae</taxon>
        <taxon>Tindallia</taxon>
    </lineage>
</organism>
<dbReference type="RefSeq" id="WP_177208706.1">
    <property type="nucleotide sequence ID" value="NZ_FOQA01000001.1"/>
</dbReference>
<reference evidence="3" key="1">
    <citation type="submission" date="2016-10" db="EMBL/GenBank/DDBJ databases">
        <authorList>
            <person name="Varghese N."/>
            <person name="Submissions S."/>
        </authorList>
    </citation>
    <scope>NUCLEOTIDE SEQUENCE [LARGE SCALE GENOMIC DNA]</scope>
    <source>
        <strain evidence="3">Z-7934</strain>
    </source>
</reference>
<evidence type="ECO:0000313" key="2">
    <source>
        <dbReference type="EMBL" id="SFH47781.1"/>
    </source>
</evidence>
<dbReference type="EMBL" id="FOQA01000001">
    <property type="protein sequence ID" value="SFH47781.1"/>
    <property type="molecule type" value="Genomic_DNA"/>
</dbReference>